<dbReference type="InterPro" id="IPR036097">
    <property type="entry name" value="HisK_dim/P_sf"/>
</dbReference>
<dbReference type="EMBL" id="CP053435">
    <property type="protein sequence ID" value="QJW90114.1"/>
    <property type="molecule type" value="Genomic_DNA"/>
</dbReference>
<keyword evidence="5" id="KW-0812">Transmembrane</keyword>
<feature type="transmembrane region" description="Helical" evidence="5">
    <location>
        <begin position="189"/>
        <end position="209"/>
    </location>
</feature>
<keyword evidence="5" id="KW-0472">Membrane</keyword>
<dbReference type="PROSITE" id="PS50109">
    <property type="entry name" value="HIS_KIN"/>
    <property type="match status" value="1"/>
</dbReference>
<dbReference type="SUPFAM" id="SSF47384">
    <property type="entry name" value="Homodimeric domain of signal transducing histidine kinase"/>
    <property type="match status" value="1"/>
</dbReference>
<reference evidence="8 9" key="1">
    <citation type="submission" date="2020-05" db="EMBL/GenBank/DDBJ databases">
        <title>Genome sequencing of Spirosoma sp. TS118.</title>
        <authorList>
            <person name="Lee J.-H."/>
            <person name="Jeong S."/>
            <person name="Zhao L."/>
            <person name="Jung J.-H."/>
            <person name="Kim M.-K."/>
            <person name="Lim S."/>
        </authorList>
    </citation>
    <scope>NUCLEOTIDE SEQUENCE [LARGE SCALE GENOMIC DNA]</scope>
    <source>
        <strain evidence="8 9">TS118</strain>
    </source>
</reference>
<evidence type="ECO:0000256" key="4">
    <source>
        <dbReference type="SAM" id="Coils"/>
    </source>
</evidence>
<proteinExistence type="predicted"/>
<comment type="catalytic activity">
    <reaction evidence="1">
        <text>ATP + protein L-histidine = ADP + protein N-phospho-L-histidine.</text>
        <dbReference type="EC" id="2.7.13.3"/>
    </reaction>
</comment>
<feature type="coiled-coil region" evidence="4">
    <location>
        <begin position="408"/>
        <end position="442"/>
    </location>
</feature>
<organism evidence="8 9">
    <name type="scientific">Spirosoma taeanense</name>
    <dbReference type="NCBI Taxonomy" id="2735870"/>
    <lineage>
        <taxon>Bacteria</taxon>
        <taxon>Pseudomonadati</taxon>
        <taxon>Bacteroidota</taxon>
        <taxon>Cytophagia</taxon>
        <taxon>Cytophagales</taxon>
        <taxon>Cytophagaceae</taxon>
        <taxon>Spirosoma</taxon>
    </lineage>
</organism>
<dbReference type="InterPro" id="IPR005467">
    <property type="entry name" value="His_kinase_dom"/>
</dbReference>
<feature type="chain" id="PRO_5026668828" description="histidine kinase" evidence="6">
    <location>
        <begin position="25"/>
        <end position="708"/>
    </location>
</feature>
<dbReference type="InterPro" id="IPR011623">
    <property type="entry name" value="7TMR_DISM_rcpt_extracell_dom1"/>
</dbReference>
<dbReference type="Gene3D" id="3.30.565.10">
    <property type="entry name" value="Histidine kinase-like ATPase, C-terminal domain"/>
    <property type="match status" value="1"/>
</dbReference>
<dbReference type="PANTHER" id="PTHR43065:SF42">
    <property type="entry name" value="TWO-COMPONENT SENSOR PPRA"/>
    <property type="match status" value="1"/>
</dbReference>
<gene>
    <name evidence="8" type="ORF">HNV11_12370</name>
</gene>
<dbReference type="Pfam" id="PF02518">
    <property type="entry name" value="HATPase_c"/>
    <property type="match status" value="1"/>
</dbReference>
<dbReference type="Pfam" id="PF07696">
    <property type="entry name" value="7TMR-DISMED2"/>
    <property type="match status" value="1"/>
</dbReference>
<evidence type="ECO:0000259" key="7">
    <source>
        <dbReference type="PROSITE" id="PS50109"/>
    </source>
</evidence>
<dbReference type="RefSeq" id="WP_171739958.1">
    <property type="nucleotide sequence ID" value="NZ_CP053435.1"/>
</dbReference>
<dbReference type="SMART" id="SM00387">
    <property type="entry name" value="HATPase_c"/>
    <property type="match status" value="1"/>
</dbReference>
<dbReference type="CDD" id="cd00082">
    <property type="entry name" value="HisKA"/>
    <property type="match status" value="1"/>
</dbReference>
<dbReference type="KEGG" id="stae:HNV11_12370"/>
<evidence type="ECO:0000256" key="1">
    <source>
        <dbReference type="ARBA" id="ARBA00000085"/>
    </source>
</evidence>
<dbReference type="Pfam" id="PF07695">
    <property type="entry name" value="7TMR-DISM_7TM"/>
    <property type="match status" value="1"/>
</dbReference>
<dbReference type="EC" id="2.7.13.3" evidence="2"/>
<feature type="transmembrane region" description="Helical" evidence="5">
    <location>
        <begin position="250"/>
        <end position="274"/>
    </location>
</feature>
<feature type="transmembrane region" description="Helical" evidence="5">
    <location>
        <begin position="372"/>
        <end position="396"/>
    </location>
</feature>
<feature type="transmembrane region" description="Helical" evidence="5">
    <location>
        <begin position="310"/>
        <end position="328"/>
    </location>
</feature>
<dbReference type="InterPro" id="IPR011622">
    <property type="entry name" value="7TMR_DISM_rcpt_extracell_dom2"/>
</dbReference>
<dbReference type="SUPFAM" id="SSF55874">
    <property type="entry name" value="ATPase domain of HSP90 chaperone/DNA topoisomerase II/histidine kinase"/>
    <property type="match status" value="1"/>
</dbReference>
<dbReference type="Gene3D" id="1.10.287.130">
    <property type="match status" value="1"/>
</dbReference>
<keyword evidence="3" id="KW-0597">Phosphoprotein</keyword>
<feature type="transmembrane region" description="Helical" evidence="5">
    <location>
        <begin position="286"/>
        <end position="304"/>
    </location>
</feature>
<name>A0A6M5Y9F3_9BACT</name>
<evidence type="ECO:0000256" key="2">
    <source>
        <dbReference type="ARBA" id="ARBA00012438"/>
    </source>
</evidence>
<evidence type="ECO:0000256" key="6">
    <source>
        <dbReference type="SAM" id="SignalP"/>
    </source>
</evidence>
<dbReference type="InterPro" id="IPR003661">
    <property type="entry name" value="HisK_dim/P_dom"/>
</dbReference>
<feature type="domain" description="Histidine kinase" evidence="7">
    <location>
        <begin position="465"/>
        <end position="704"/>
    </location>
</feature>
<accession>A0A6M5Y9F3</accession>
<dbReference type="InterPro" id="IPR004358">
    <property type="entry name" value="Sig_transdc_His_kin-like_C"/>
</dbReference>
<dbReference type="GO" id="GO:0000155">
    <property type="term" value="F:phosphorelay sensor kinase activity"/>
    <property type="evidence" value="ECO:0007669"/>
    <property type="project" value="InterPro"/>
</dbReference>
<evidence type="ECO:0000256" key="5">
    <source>
        <dbReference type="SAM" id="Phobius"/>
    </source>
</evidence>
<keyword evidence="5" id="KW-1133">Transmembrane helix</keyword>
<dbReference type="Proteomes" id="UP000502756">
    <property type="component" value="Chromosome"/>
</dbReference>
<evidence type="ECO:0000256" key="3">
    <source>
        <dbReference type="ARBA" id="ARBA00022553"/>
    </source>
</evidence>
<dbReference type="PANTHER" id="PTHR43065">
    <property type="entry name" value="SENSOR HISTIDINE KINASE"/>
    <property type="match status" value="1"/>
</dbReference>
<evidence type="ECO:0000313" key="8">
    <source>
        <dbReference type="EMBL" id="QJW90114.1"/>
    </source>
</evidence>
<dbReference type="AlphaFoldDB" id="A0A6M5Y9F3"/>
<dbReference type="Gene3D" id="2.60.40.2380">
    <property type="match status" value="1"/>
</dbReference>
<protein>
    <recommendedName>
        <fullName evidence="2">histidine kinase</fullName>
        <ecNumber evidence="2">2.7.13.3</ecNumber>
    </recommendedName>
</protein>
<dbReference type="PRINTS" id="PR00344">
    <property type="entry name" value="BCTRLSENSOR"/>
</dbReference>
<keyword evidence="6" id="KW-0732">Signal</keyword>
<feature type="signal peptide" evidence="6">
    <location>
        <begin position="1"/>
        <end position="24"/>
    </location>
</feature>
<dbReference type="InterPro" id="IPR003594">
    <property type="entry name" value="HATPase_dom"/>
</dbReference>
<feature type="transmembrane region" description="Helical" evidence="5">
    <location>
        <begin position="340"/>
        <end position="360"/>
    </location>
</feature>
<feature type="transmembrane region" description="Helical" evidence="5">
    <location>
        <begin position="216"/>
        <end position="244"/>
    </location>
</feature>
<evidence type="ECO:0000313" key="9">
    <source>
        <dbReference type="Proteomes" id="UP000502756"/>
    </source>
</evidence>
<keyword evidence="4" id="KW-0175">Coiled coil</keyword>
<sequence length="708" mass="80509">MFVAMRCIGLLILSLLFQINSAKAQTILLEKNQTIPVASNFLYLKDSSGKLTISDVTHSVNYQKFQVVSRTAFDDNTRVYWLAFRLKNNQEIDAEWIVNFENWAFVDFYYKSGDQFIHKQTGYLLPYKKRDYPEANKPYIKLSIKSDEIKECFVRIESHFDPEKIPRDLSFTIAPRAVVDEKDAQAGKIIFTFLGIFLVMLIYNSFIFISTRLKSYAYYLLVLVFTIFFTAGNSGYLISLLGFIDSFPYWYLYIDVAASNVLGIVYTLFVQNFLNLRERYPGWNKVLNALIWAYLISGILNYIYFDIGFAITQILGLATFPCIIYVGIRSIRDRYPSALIFSIGFSFMFLGILCVILSLMGVLPKSDFTFKYALPTGSAIEVILLAFALANMINVLRRENEEKQTRIIHQLEENQQLQVILNQELEQKVQERTAELNQSLSQLRATQDQLILREKMASLGELTAGVAHEIQNPLNFVTNFSEVSSDLLDEAQQELSKGDLQEAGFILEDLKGNMKKITAHGHRANAIVKGMLEHSRTGPSEKRLVNVNALAEEYLQVAYQGKRIKDKLFNAKLTTEFTPDLNEIEVVPQELGQVLLNLYNNAFDAVNEKTRQQGNAYQPQVWVSTYLEKNKLKLVVKDNGTGIPAEILNKIYQPFFTTKPAGQGTGLGLFLTYDIITKGHGGEVNVRTEAGSYTEFMISLPYSPPISA</sequence>
<keyword evidence="9" id="KW-1185">Reference proteome</keyword>
<dbReference type="InterPro" id="IPR036890">
    <property type="entry name" value="HATPase_C_sf"/>
</dbReference>